<organism evidence="2">
    <name type="scientific">Klebsiella pneumoniae</name>
    <dbReference type="NCBI Taxonomy" id="573"/>
    <lineage>
        <taxon>Bacteria</taxon>
        <taxon>Pseudomonadati</taxon>
        <taxon>Pseudomonadota</taxon>
        <taxon>Gammaproteobacteria</taxon>
        <taxon>Enterobacterales</taxon>
        <taxon>Enterobacteriaceae</taxon>
        <taxon>Klebsiella/Raoultella group</taxon>
        <taxon>Klebsiella</taxon>
        <taxon>Klebsiella pneumoniae complex</taxon>
    </lineage>
</organism>
<evidence type="ECO:0000313" key="2">
    <source>
        <dbReference type="EMBL" id="TCW92030.1"/>
    </source>
</evidence>
<keyword evidence="1" id="KW-0175">Coiled coil</keyword>
<reference evidence="2" key="1">
    <citation type="submission" date="2019-01" db="EMBL/GenBank/DDBJ databases">
        <authorList>
            <person name="Lista F."/>
            <person name="Anselmo A."/>
        </authorList>
    </citation>
    <scope>NUCLEOTIDE SEQUENCE</scope>
    <source>
        <strain evidence="2">22S</strain>
    </source>
</reference>
<gene>
    <name evidence="2" type="ORF">ETE62_21675</name>
</gene>
<dbReference type="EMBL" id="SDCA01000032">
    <property type="protein sequence ID" value="TCW92030.1"/>
    <property type="molecule type" value="Genomic_DNA"/>
</dbReference>
<sequence length="116" mass="13706">MSTTEFLKTLDYDQLQFCRDKCDEMLRAIQEEQKKVAWAVTDGSFNYGWYRTEDYLKAVECLAREAENRWKEETEEDKSNPQTRNWLNFSIRGQRLPASEYEALFADGQWGDSRAG</sequence>
<comment type="caution">
    <text evidence="2">The sequence shown here is derived from an EMBL/GenBank/DDBJ whole genome shotgun (WGS) entry which is preliminary data.</text>
</comment>
<proteinExistence type="predicted"/>
<feature type="coiled-coil region" evidence="1">
    <location>
        <begin position="15"/>
        <end position="76"/>
    </location>
</feature>
<dbReference type="AlphaFoldDB" id="A0A483F800"/>
<protein>
    <submittedName>
        <fullName evidence="2">Uncharacterized protein</fullName>
    </submittedName>
</protein>
<dbReference type="RefSeq" id="WP_117116878.1">
    <property type="nucleotide sequence ID" value="NZ_CP153699.1"/>
</dbReference>
<name>A0A483F800_KLEPN</name>
<accession>A0A483F800</accession>
<evidence type="ECO:0000256" key="1">
    <source>
        <dbReference type="SAM" id="Coils"/>
    </source>
</evidence>